<dbReference type="PANTHER" id="PTHR43712:SF12">
    <property type="entry name" value="STERIGMATOCYSTIN 8-O-METHYLTRANSFERASE"/>
    <property type="match status" value="1"/>
</dbReference>
<evidence type="ECO:0000256" key="2">
    <source>
        <dbReference type="ARBA" id="ARBA00022679"/>
    </source>
</evidence>
<feature type="domain" description="O-methyltransferase C-terminal" evidence="5">
    <location>
        <begin position="216"/>
        <end position="398"/>
    </location>
</feature>
<evidence type="ECO:0000256" key="3">
    <source>
        <dbReference type="ARBA" id="ARBA00022691"/>
    </source>
</evidence>
<keyword evidence="3" id="KW-0949">S-adenosyl-L-methionine</keyword>
<protein>
    <recommendedName>
        <fullName evidence="5">O-methyltransferase C-terminal domain-containing protein</fullName>
    </recommendedName>
</protein>
<proteinExistence type="predicted"/>
<dbReference type="PROSITE" id="PS51683">
    <property type="entry name" value="SAM_OMT_II"/>
    <property type="match status" value="1"/>
</dbReference>
<evidence type="ECO:0000313" key="6">
    <source>
        <dbReference type="EMBL" id="KAK5703237.1"/>
    </source>
</evidence>
<gene>
    <name evidence="6" type="ORF">LTR97_004186</name>
</gene>
<dbReference type="Proteomes" id="UP001310594">
    <property type="component" value="Unassembled WGS sequence"/>
</dbReference>
<keyword evidence="1" id="KW-0489">Methyltransferase</keyword>
<name>A0AAN7VTX1_9PEZI</name>
<dbReference type="Pfam" id="PF00891">
    <property type="entry name" value="Methyltransf_2"/>
    <property type="match status" value="1"/>
</dbReference>
<evidence type="ECO:0000259" key="5">
    <source>
        <dbReference type="Pfam" id="PF00891"/>
    </source>
</evidence>
<dbReference type="SUPFAM" id="SSF53335">
    <property type="entry name" value="S-adenosyl-L-methionine-dependent methyltransferases"/>
    <property type="match status" value="1"/>
</dbReference>
<keyword evidence="2" id="KW-0808">Transferase</keyword>
<dbReference type="InterPro" id="IPR029063">
    <property type="entry name" value="SAM-dependent_MTases_sf"/>
</dbReference>
<dbReference type="InterPro" id="IPR001077">
    <property type="entry name" value="COMT_C"/>
</dbReference>
<organism evidence="6 7">
    <name type="scientific">Elasticomyces elasticus</name>
    <dbReference type="NCBI Taxonomy" id="574655"/>
    <lineage>
        <taxon>Eukaryota</taxon>
        <taxon>Fungi</taxon>
        <taxon>Dikarya</taxon>
        <taxon>Ascomycota</taxon>
        <taxon>Pezizomycotina</taxon>
        <taxon>Dothideomycetes</taxon>
        <taxon>Dothideomycetidae</taxon>
        <taxon>Mycosphaerellales</taxon>
        <taxon>Teratosphaeriaceae</taxon>
        <taxon>Elasticomyces</taxon>
    </lineage>
</organism>
<dbReference type="GO" id="GO:0032259">
    <property type="term" value="P:methylation"/>
    <property type="evidence" value="ECO:0007669"/>
    <property type="project" value="UniProtKB-KW"/>
</dbReference>
<accession>A0AAN7VTX1</accession>
<sequence length="424" mass="47561">MSLITKRTSRVAELAAEIQHHTALLDTYHTESGRPPLSFDTQAEPRTPYPAGVERSRAAAVEASTELAELLETPEVLVTQNQLLVSCEAVFHRFIYEFDVARKVPLIGDISYLDLSTSIGVPEHAVKRMIKLAIANRIFCEARRGFVSHSAGSKVIAEHQYIRDYEGAYVEELIPTSLYAINAIQKWPHADCAEQTAYVLSRRGDTAGDYWKDLGREPDRARRFAGLMQAFAQSDELKLAHVVDGFDWGAQGKAKIVDLGGSTGDTAFVLAERFPELSIVVQDLKETLAGAKEQAGMDVTFMEHDFFDTQPVKNADVYFFRWIFHDWADGKCVSILKALIPALKLGARVIIMDAVLPQVGALPNGMERRVRVFDVMMHALFAARERELDDWISIFAEADERFVLEAVRQPEGSRLSVMEWKWSV</sequence>
<dbReference type="PANTHER" id="PTHR43712">
    <property type="entry name" value="PUTATIVE (AFU_ORTHOLOGUE AFUA_4G14580)-RELATED"/>
    <property type="match status" value="1"/>
</dbReference>
<dbReference type="Gene3D" id="3.40.50.150">
    <property type="entry name" value="Vaccinia Virus protein VP39"/>
    <property type="match status" value="1"/>
</dbReference>
<feature type="region of interest" description="Disordered" evidence="4">
    <location>
        <begin position="30"/>
        <end position="50"/>
    </location>
</feature>
<reference evidence="6" key="1">
    <citation type="submission" date="2023-08" db="EMBL/GenBank/DDBJ databases">
        <title>Black Yeasts Isolated from many extreme environments.</title>
        <authorList>
            <person name="Coleine C."/>
            <person name="Stajich J.E."/>
            <person name="Selbmann L."/>
        </authorList>
    </citation>
    <scope>NUCLEOTIDE SEQUENCE</scope>
    <source>
        <strain evidence="6">CCFEE 5810</strain>
    </source>
</reference>
<comment type="caution">
    <text evidence="6">The sequence shown here is derived from an EMBL/GenBank/DDBJ whole genome shotgun (WGS) entry which is preliminary data.</text>
</comment>
<evidence type="ECO:0000313" key="7">
    <source>
        <dbReference type="Proteomes" id="UP001310594"/>
    </source>
</evidence>
<dbReference type="InterPro" id="IPR016461">
    <property type="entry name" value="COMT-like"/>
</dbReference>
<dbReference type="GO" id="GO:0008171">
    <property type="term" value="F:O-methyltransferase activity"/>
    <property type="evidence" value="ECO:0007669"/>
    <property type="project" value="InterPro"/>
</dbReference>
<evidence type="ECO:0000256" key="1">
    <source>
        <dbReference type="ARBA" id="ARBA00022603"/>
    </source>
</evidence>
<dbReference type="EMBL" id="JAVRQU010000005">
    <property type="protein sequence ID" value="KAK5703237.1"/>
    <property type="molecule type" value="Genomic_DNA"/>
</dbReference>
<dbReference type="AlphaFoldDB" id="A0AAN7VTX1"/>
<evidence type="ECO:0000256" key="4">
    <source>
        <dbReference type="SAM" id="MobiDB-lite"/>
    </source>
</evidence>